<dbReference type="InterPro" id="IPR020841">
    <property type="entry name" value="PKS_Beta-ketoAc_synthase_dom"/>
</dbReference>
<evidence type="ECO:0000256" key="3">
    <source>
        <dbReference type="RuleBase" id="RU003694"/>
    </source>
</evidence>
<keyword evidence="2 3" id="KW-0808">Transferase</keyword>
<dbReference type="GO" id="GO:0006633">
    <property type="term" value="P:fatty acid biosynthetic process"/>
    <property type="evidence" value="ECO:0007669"/>
    <property type="project" value="TreeGrafter"/>
</dbReference>
<proteinExistence type="inferred from homology"/>
<dbReference type="PROSITE" id="PS52004">
    <property type="entry name" value="KS3_2"/>
    <property type="match status" value="1"/>
</dbReference>
<dbReference type="AlphaFoldDB" id="A0A934JC60"/>
<name>A0A934JC60_9BACL</name>
<dbReference type="InterPro" id="IPR014030">
    <property type="entry name" value="Ketoacyl_synth_N"/>
</dbReference>
<gene>
    <name evidence="5" type="ORF">JFN88_23105</name>
</gene>
<dbReference type="SUPFAM" id="SSF53901">
    <property type="entry name" value="Thiolase-like"/>
    <property type="match status" value="2"/>
</dbReference>
<evidence type="ECO:0000256" key="2">
    <source>
        <dbReference type="ARBA" id="ARBA00022679"/>
    </source>
</evidence>
<dbReference type="InterPro" id="IPR016039">
    <property type="entry name" value="Thiolase-like"/>
</dbReference>
<dbReference type="PANTHER" id="PTHR11712">
    <property type="entry name" value="POLYKETIDE SYNTHASE-RELATED"/>
    <property type="match status" value="1"/>
</dbReference>
<dbReference type="PANTHER" id="PTHR11712:SF336">
    <property type="entry name" value="3-OXOACYL-[ACYL-CARRIER-PROTEIN] SYNTHASE, MITOCHONDRIAL"/>
    <property type="match status" value="1"/>
</dbReference>
<dbReference type="RefSeq" id="WP_199021713.1">
    <property type="nucleotide sequence ID" value="NZ_JAELUP010000117.1"/>
</dbReference>
<dbReference type="InterPro" id="IPR000794">
    <property type="entry name" value="Beta-ketoacyl_synthase"/>
</dbReference>
<evidence type="ECO:0000313" key="5">
    <source>
        <dbReference type="EMBL" id="MBJ6364108.1"/>
    </source>
</evidence>
<comment type="similarity">
    <text evidence="1 3">Belongs to the thiolase-like superfamily. Beta-ketoacyl-ACP synthases family.</text>
</comment>
<comment type="caution">
    <text evidence="5">The sequence shown here is derived from an EMBL/GenBank/DDBJ whole genome shotgun (WGS) entry which is preliminary data.</text>
</comment>
<keyword evidence="6" id="KW-1185">Reference proteome</keyword>
<dbReference type="SMART" id="SM00825">
    <property type="entry name" value="PKS_KS"/>
    <property type="match status" value="1"/>
</dbReference>
<feature type="domain" description="Ketosynthase family 3 (KS3)" evidence="4">
    <location>
        <begin position="3"/>
        <end position="397"/>
    </location>
</feature>
<dbReference type="Pfam" id="PF02801">
    <property type="entry name" value="Ketoacyl-synt_C"/>
    <property type="match status" value="1"/>
</dbReference>
<reference evidence="5" key="1">
    <citation type="submission" date="2020-12" db="EMBL/GenBank/DDBJ databases">
        <authorList>
            <person name="Huq M.A."/>
        </authorList>
    </citation>
    <scope>NUCLEOTIDE SEQUENCE</scope>
    <source>
        <strain evidence="5">MAHUQ-46</strain>
    </source>
</reference>
<dbReference type="Pfam" id="PF00109">
    <property type="entry name" value="ketoacyl-synt"/>
    <property type="match status" value="1"/>
</dbReference>
<sequence>MERRQAVVTGIGILAPGGTDREAFFQSIVNGASGLRSHEKLKKLGVRSEVAGSVDKPCLEIDEDQRIVEMAFCALDEALGDSGLTRADIGKLGVRAGLSLSESAPGHIKTMQYIRKLGEGSVDSDRLIGIPSLLSNLVSYLGIKGQAFTTMSACAAGTAGAGIALDSIRYGRTDLMVVVGAEPLSDNYIAGFHSLQSMSIKGCVPFDKDRDGMSLGEGVAVLIVETLDRARQRGAHIYGELLGYGLGNDAHHITSPDPEGEGAARTIWMALDDAGLQPCDIDYVNAHGTATELNDLMEMSALAKVFHTEKERSQVTISSTKAVSGHCLGAAGSVELVATLLAVDRGIVPPTAGLQETPEQFQGLHILKGYSEKRDIKYAISNSYAFFGNSASIVVGKV</sequence>
<dbReference type="GO" id="GO:0004315">
    <property type="term" value="F:3-oxoacyl-[acyl-carrier-protein] synthase activity"/>
    <property type="evidence" value="ECO:0007669"/>
    <property type="project" value="TreeGrafter"/>
</dbReference>
<organism evidence="5 6">
    <name type="scientific">Paenibacillus roseus</name>
    <dbReference type="NCBI Taxonomy" id="2798579"/>
    <lineage>
        <taxon>Bacteria</taxon>
        <taxon>Bacillati</taxon>
        <taxon>Bacillota</taxon>
        <taxon>Bacilli</taxon>
        <taxon>Bacillales</taxon>
        <taxon>Paenibacillaceae</taxon>
        <taxon>Paenibacillus</taxon>
    </lineage>
</organism>
<accession>A0A934JC60</accession>
<evidence type="ECO:0000313" key="6">
    <source>
        <dbReference type="Proteomes" id="UP000640274"/>
    </source>
</evidence>
<evidence type="ECO:0000256" key="1">
    <source>
        <dbReference type="ARBA" id="ARBA00008467"/>
    </source>
</evidence>
<dbReference type="InterPro" id="IPR014031">
    <property type="entry name" value="Ketoacyl_synth_C"/>
</dbReference>
<protein>
    <submittedName>
        <fullName evidence="5">Beta-ketoacyl-[acyl-carrier-protein] synthase family protein</fullName>
    </submittedName>
</protein>
<dbReference type="Proteomes" id="UP000640274">
    <property type="component" value="Unassembled WGS sequence"/>
</dbReference>
<dbReference type="CDD" id="cd00834">
    <property type="entry name" value="KAS_I_II"/>
    <property type="match status" value="1"/>
</dbReference>
<dbReference type="EMBL" id="JAELUP010000117">
    <property type="protein sequence ID" value="MBJ6364108.1"/>
    <property type="molecule type" value="Genomic_DNA"/>
</dbReference>
<evidence type="ECO:0000259" key="4">
    <source>
        <dbReference type="PROSITE" id="PS52004"/>
    </source>
</evidence>
<dbReference type="Gene3D" id="3.40.47.10">
    <property type="match status" value="1"/>
</dbReference>